<name>A0A834IIU1_RHYFE</name>
<sequence>MTQNRKRSRSFQDETEFMPLSKRINNLHINNMLTEQNPSVTNSEWNAQGSTSHNVRLPESPSGSEQSVELKFSPSYAPELNESQNPHYFNINKMLYEMYLERQRNFCSFDDE</sequence>
<keyword evidence="3" id="KW-1185">Reference proteome</keyword>
<feature type="compositionally biased region" description="Polar residues" evidence="1">
    <location>
        <begin position="39"/>
        <end position="54"/>
    </location>
</feature>
<proteinExistence type="predicted"/>
<feature type="region of interest" description="Disordered" evidence="1">
    <location>
        <begin position="39"/>
        <end position="71"/>
    </location>
</feature>
<organism evidence="2 3">
    <name type="scientific">Rhynchophorus ferrugineus</name>
    <name type="common">Red palm weevil</name>
    <name type="synonym">Curculio ferrugineus</name>
    <dbReference type="NCBI Taxonomy" id="354439"/>
    <lineage>
        <taxon>Eukaryota</taxon>
        <taxon>Metazoa</taxon>
        <taxon>Ecdysozoa</taxon>
        <taxon>Arthropoda</taxon>
        <taxon>Hexapoda</taxon>
        <taxon>Insecta</taxon>
        <taxon>Pterygota</taxon>
        <taxon>Neoptera</taxon>
        <taxon>Endopterygota</taxon>
        <taxon>Coleoptera</taxon>
        <taxon>Polyphaga</taxon>
        <taxon>Cucujiformia</taxon>
        <taxon>Curculionidae</taxon>
        <taxon>Dryophthorinae</taxon>
        <taxon>Rhynchophorus</taxon>
    </lineage>
</organism>
<reference evidence="2" key="1">
    <citation type="submission" date="2020-08" db="EMBL/GenBank/DDBJ databases">
        <title>Genome sequencing and assembly of the red palm weevil Rhynchophorus ferrugineus.</title>
        <authorList>
            <person name="Dias G.B."/>
            <person name="Bergman C.M."/>
            <person name="Manee M."/>
        </authorList>
    </citation>
    <scope>NUCLEOTIDE SEQUENCE</scope>
    <source>
        <strain evidence="2">AA-2017</strain>
        <tissue evidence="2">Whole larva</tissue>
    </source>
</reference>
<comment type="caution">
    <text evidence="2">The sequence shown here is derived from an EMBL/GenBank/DDBJ whole genome shotgun (WGS) entry which is preliminary data.</text>
</comment>
<dbReference type="AlphaFoldDB" id="A0A834IIU1"/>
<accession>A0A834IIU1</accession>
<dbReference type="Proteomes" id="UP000625711">
    <property type="component" value="Unassembled WGS sequence"/>
</dbReference>
<protein>
    <submittedName>
        <fullName evidence="2">Uncharacterized protein</fullName>
    </submittedName>
</protein>
<dbReference type="OrthoDB" id="6365503at2759"/>
<evidence type="ECO:0000313" key="2">
    <source>
        <dbReference type="EMBL" id="KAF7278680.1"/>
    </source>
</evidence>
<evidence type="ECO:0000313" key="3">
    <source>
        <dbReference type="Proteomes" id="UP000625711"/>
    </source>
</evidence>
<dbReference type="EMBL" id="JAACXV010000393">
    <property type="protein sequence ID" value="KAF7278680.1"/>
    <property type="molecule type" value="Genomic_DNA"/>
</dbReference>
<gene>
    <name evidence="2" type="ORF">GWI33_008128</name>
</gene>
<evidence type="ECO:0000256" key="1">
    <source>
        <dbReference type="SAM" id="MobiDB-lite"/>
    </source>
</evidence>